<dbReference type="Pfam" id="PF00441">
    <property type="entry name" value="Acyl-CoA_dh_1"/>
    <property type="match status" value="1"/>
</dbReference>
<dbReference type="GO" id="GO:0050660">
    <property type="term" value="F:flavin adenine dinucleotide binding"/>
    <property type="evidence" value="ECO:0007669"/>
    <property type="project" value="InterPro"/>
</dbReference>
<dbReference type="Pfam" id="PF02771">
    <property type="entry name" value="Acyl-CoA_dh_N"/>
    <property type="match status" value="1"/>
</dbReference>
<keyword evidence="3" id="KW-0285">Flavoprotein</keyword>
<evidence type="ECO:0000256" key="4">
    <source>
        <dbReference type="ARBA" id="ARBA00022827"/>
    </source>
</evidence>
<evidence type="ECO:0000256" key="5">
    <source>
        <dbReference type="ARBA" id="ARBA00023002"/>
    </source>
</evidence>
<dbReference type="PANTHER" id="PTHR43884">
    <property type="entry name" value="ACYL-COA DEHYDROGENASE"/>
    <property type="match status" value="1"/>
</dbReference>
<dbReference type="InterPro" id="IPR009100">
    <property type="entry name" value="AcylCoA_DH/oxidase_NM_dom_sf"/>
</dbReference>
<gene>
    <name evidence="8" type="ORF">LPC04_08155</name>
</gene>
<feature type="domain" description="Acyl-CoA dehydrogenase/oxidase C-terminal" evidence="6">
    <location>
        <begin position="204"/>
        <end position="331"/>
    </location>
</feature>
<dbReference type="GO" id="GO:0003995">
    <property type="term" value="F:acyl-CoA dehydrogenase activity"/>
    <property type="evidence" value="ECO:0007669"/>
    <property type="project" value="TreeGrafter"/>
</dbReference>
<evidence type="ECO:0000259" key="7">
    <source>
        <dbReference type="Pfam" id="PF02771"/>
    </source>
</evidence>
<sequence>MNLLPSAEQAQIIDSLRSFLVEQVPVSRFRPPAAQIGNSDAALWSQIGELGFLGVSVAESQGGIGLGAKEDLLVHREFGRHLLSPSILAISLAARLAAACDATTLLAGLLAGSTHVALANPRGLVKFGAACSGDFHLFDSHDAPFVLSCSDQGLALFERGQFKGIANVLGTDNVVALERATLESAKPLIWRPASEGRLYDHALLLAAAYAVGIAEATRDMAVDYAKVREQFGKPIGSFQAVKHLCADMAIRAEAAMCQAAFAASTLAEDKVGAEFQATSAKIVATKAALENAAQNIQVHGAIGFTSEADAHLYLKRAHVVDQLFGDQRTQRVRLIDLPFPEAA</sequence>
<dbReference type="EMBL" id="JAJLJH010000001">
    <property type="protein sequence ID" value="MCK9685680.1"/>
    <property type="molecule type" value="Genomic_DNA"/>
</dbReference>
<dbReference type="RefSeq" id="WP_275681676.1">
    <property type="nucleotide sequence ID" value="NZ_JAJLJH010000001.1"/>
</dbReference>
<dbReference type="Proteomes" id="UP001139353">
    <property type="component" value="Unassembled WGS sequence"/>
</dbReference>
<evidence type="ECO:0000256" key="3">
    <source>
        <dbReference type="ARBA" id="ARBA00022630"/>
    </source>
</evidence>
<evidence type="ECO:0000256" key="1">
    <source>
        <dbReference type="ARBA" id="ARBA00001974"/>
    </source>
</evidence>
<dbReference type="InterPro" id="IPR037069">
    <property type="entry name" value="AcylCoA_DH/ox_N_sf"/>
</dbReference>
<keyword evidence="4" id="KW-0274">FAD</keyword>
<proteinExistence type="inferred from homology"/>
<protein>
    <submittedName>
        <fullName evidence="8">Acyl-CoA dehydrogenase family protein</fullName>
    </submittedName>
</protein>
<dbReference type="SUPFAM" id="SSF56645">
    <property type="entry name" value="Acyl-CoA dehydrogenase NM domain-like"/>
    <property type="match status" value="1"/>
</dbReference>
<dbReference type="InterPro" id="IPR009075">
    <property type="entry name" value="AcylCo_DH/oxidase_C"/>
</dbReference>
<feature type="domain" description="Acyl-CoA dehydrogenase/oxidase N-terminal" evidence="7">
    <location>
        <begin position="6"/>
        <end position="97"/>
    </location>
</feature>
<evidence type="ECO:0000259" key="6">
    <source>
        <dbReference type="Pfam" id="PF00441"/>
    </source>
</evidence>
<dbReference type="InterPro" id="IPR036250">
    <property type="entry name" value="AcylCo_DH-like_C"/>
</dbReference>
<comment type="caution">
    <text evidence="8">The sequence shown here is derived from an EMBL/GenBank/DDBJ whole genome shotgun (WGS) entry which is preliminary data.</text>
</comment>
<accession>A0A9X1YHU6</accession>
<comment type="similarity">
    <text evidence="2">Belongs to the acyl-CoA dehydrogenase family.</text>
</comment>
<dbReference type="SUPFAM" id="SSF47203">
    <property type="entry name" value="Acyl-CoA dehydrogenase C-terminal domain-like"/>
    <property type="match status" value="1"/>
</dbReference>
<organism evidence="8 9">
    <name type="scientific">Scleromatobacter humisilvae</name>
    <dbReference type="NCBI Taxonomy" id="2897159"/>
    <lineage>
        <taxon>Bacteria</taxon>
        <taxon>Pseudomonadati</taxon>
        <taxon>Pseudomonadota</taxon>
        <taxon>Betaproteobacteria</taxon>
        <taxon>Burkholderiales</taxon>
        <taxon>Sphaerotilaceae</taxon>
        <taxon>Scleromatobacter</taxon>
    </lineage>
</organism>
<dbReference type="Gene3D" id="1.20.140.10">
    <property type="entry name" value="Butyryl-CoA Dehydrogenase, subunit A, domain 3"/>
    <property type="match status" value="1"/>
</dbReference>
<name>A0A9X1YHU6_9BURK</name>
<comment type="cofactor">
    <cofactor evidence="1">
        <name>FAD</name>
        <dbReference type="ChEBI" id="CHEBI:57692"/>
    </cofactor>
</comment>
<dbReference type="InterPro" id="IPR013786">
    <property type="entry name" value="AcylCoA_DH/ox_N"/>
</dbReference>
<keyword evidence="5" id="KW-0560">Oxidoreductase</keyword>
<keyword evidence="9" id="KW-1185">Reference proteome</keyword>
<evidence type="ECO:0000313" key="9">
    <source>
        <dbReference type="Proteomes" id="UP001139353"/>
    </source>
</evidence>
<evidence type="ECO:0000256" key="2">
    <source>
        <dbReference type="ARBA" id="ARBA00009347"/>
    </source>
</evidence>
<dbReference type="PANTHER" id="PTHR43884:SF20">
    <property type="entry name" value="ACYL-COA DEHYDROGENASE FADE28"/>
    <property type="match status" value="1"/>
</dbReference>
<evidence type="ECO:0000313" key="8">
    <source>
        <dbReference type="EMBL" id="MCK9685680.1"/>
    </source>
</evidence>
<dbReference type="Gene3D" id="1.10.540.10">
    <property type="entry name" value="Acyl-CoA dehydrogenase/oxidase, N-terminal domain"/>
    <property type="match status" value="1"/>
</dbReference>
<reference evidence="8" key="1">
    <citation type="submission" date="2021-11" db="EMBL/GenBank/DDBJ databases">
        <title>BS-T2-15 a new species belonging to the Comamonadaceae family isolated from the soil of a French oak forest.</title>
        <authorList>
            <person name="Mieszkin S."/>
            <person name="Alain K."/>
        </authorList>
    </citation>
    <scope>NUCLEOTIDE SEQUENCE</scope>
    <source>
        <strain evidence="8">BS-T2-15</strain>
    </source>
</reference>
<dbReference type="AlphaFoldDB" id="A0A9X1YHU6"/>